<sequence>MLTCEFGDRDLLMRFYEDGVGHSVTGLDAATPPEPQVEDEVVDVEMVVNETINGPSPGEGHGIAEGELSEDEDWDQQSLGKDGSDDEQDFDPEWDLV</sequence>
<dbReference type="EMBL" id="ML178853">
    <property type="protein sequence ID" value="TFK96936.1"/>
    <property type="molecule type" value="Genomic_DNA"/>
</dbReference>
<name>A0A5C3Q5Z7_9AGAR</name>
<evidence type="ECO:0000256" key="1">
    <source>
        <dbReference type="SAM" id="MobiDB-lite"/>
    </source>
</evidence>
<keyword evidence="3" id="KW-1185">Reference proteome</keyword>
<proteinExistence type="predicted"/>
<reference evidence="2 3" key="1">
    <citation type="journal article" date="2019" name="Nat. Ecol. Evol.">
        <title>Megaphylogeny resolves global patterns of mushroom evolution.</title>
        <authorList>
            <person name="Varga T."/>
            <person name="Krizsan K."/>
            <person name="Foldi C."/>
            <person name="Dima B."/>
            <person name="Sanchez-Garcia M."/>
            <person name="Sanchez-Ramirez S."/>
            <person name="Szollosi G.J."/>
            <person name="Szarkandi J.G."/>
            <person name="Papp V."/>
            <person name="Albert L."/>
            <person name="Andreopoulos W."/>
            <person name="Angelini C."/>
            <person name="Antonin V."/>
            <person name="Barry K.W."/>
            <person name="Bougher N.L."/>
            <person name="Buchanan P."/>
            <person name="Buyck B."/>
            <person name="Bense V."/>
            <person name="Catcheside P."/>
            <person name="Chovatia M."/>
            <person name="Cooper J."/>
            <person name="Damon W."/>
            <person name="Desjardin D."/>
            <person name="Finy P."/>
            <person name="Geml J."/>
            <person name="Haridas S."/>
            <person name="Hughes K."/>
            <person name="Justo A."/>
            <person name="Karasinski D."/>
            <person name="Kautmanova I."/>
            <person name="Kiss B."/>
            <person name="Kocsube S."/>
            <person name="Kotiranta H."/>
            <person name="LaButti K.M."/>
            <person name="Lechner B.E."/>
            <person name="Liimatainen K."/>
            <person name="Lipzen A."/>
            <person name="Lukacs Z."/>
            <person name="Mihaltcheva S."/>
            <person name="Morgado L.N."/>
            <person name="Niskanen T."/>
            <person name="Noordeloos M.E."/>
            <person name="Ohm R.A."/>
            <person name="Ortiz-Santana B."/>
            <person name="Ovrebo C."/>
            <person name="Racz N."/>
            <person name="Riley R."/>
            <person name="Savchenko A."/>
            <person name="Shiryaev A."/>
            <person name="Soop K."/>
            <person name="Spirin V."/>
            <person name="Szebenyi C."/>
            <person name="Tomsovsky M."/>
            <person name="Tulloss R.E."/>
            <person name="Uehling J."/>
            <person name="Grigoriev I.V."/>
            <person name="Vagvolgyi C."/>
            <person name="Papp T."/>
            <person name="Martin F.M."/>
            <person name="Miettinen O."/>
            <person name="Hibbett D.S."/>
            <person name="Nagy L.G."/>
        </authorList>
    </citation>
    <scope>NUCLEOTIDE SEQUENCE [LARGE SCALE GENOMIC DNA]</scope>
    <source>
        <strain evidence="2 3">CBS 309.79</strain>
    </source>
</reference>
<evidence type="ECO:0000313" key="3">
    <source>
        <dbReference type="Proteomes" id="UP000305067"/>
    </source>
</evidence>
<organism evidence="2 3">
    <name type="scientific">Pterulicium gracile</name>
    <dbReference type="NCBI Taxonomy" id="1884261"/>
    <lineage>
        <taxon>Eukaryota</taxon>
        <taxon>Fungi</taxon>
        <taxon>Dikarya</taxon>
        <taxon>Basidiomycota</taxon>
        <taxon>Agaricomycotina</taxon>
        <taxon>Agaricomycetes</taxon>
        <taxon>Agaricomycetidae</taxon>
        <taxon>Agaricales</taxon>
        <taxon>Pleurotineae</taxon>
        <taxon>Pterulaceae</taxon>
        <taxon>Pterulicium</taxon>
    </lineage>
</organism>
<evidence type="ECO:0000313" key="2">
    <source>
        <dbReference type="EMBL" id="TFK96936.1"/>
    </source>
</evidence>
<feature type="compositionally biased region" description="Acidic residues" evidence="1">
    <location>
        <begin position="84"/>
        <end position="97"/>
    </location>
</feature>
<feature type="region of interest" description="Disordered" evidence="1">
    <location>
        <begin position="51"/>
        <end position="97"/>
    </location>
</feature>
<dbReference type="AlphaFoldDB" id="A0A5C3Q5Z7"/>
<dbReference type="Proteomes" id="UP000305067">
    <property type="component" value="Unassembled WGS sequence"/>
</dbReference>
<gene>
    <name evidence="2" type="ORF">BDV98DRAFT_597181</name>
</gene>
<protein>
    <submittedName>
        <fullName evidence="2">Uncharacterized protein</fullName>
    </submittedName>
</protein>
<accession>A0A5C3Q5Z7</accession>